<evidence type="ECO:0000256" key="9">
    <source>
        <dbReference type="ARBA" id="ARBA00022763"/>
    </source>
</evidence>
<evidence type="ECO:0000256" key="7">
    <source>
        <dbReference type="ARBA" id="ARBA00022705"/>
    </source>
</evidence>
<dbReference type="InterPro" id="IPR043502">
    <property type="entry name" value="DNA/RNA_pol_sf"/>
</dbReference>
<evidence type="ECO:0000256" key="8">
    <source>
        <dbReference type="ARBA" id="ARBA00022723"/>
    </source>
</evidence>
<dbReference type="GO" id="GO:0006281">
    <property type="term" value="P:DNA repair"/>
    <property type="evidence" value="ECO:0007669"/>
    <property type="project" value="UniProtKB-UniRule"/>
</dbReference>
<protein>
    <recommendedName>
        <fullName evidence="15">DNA polymerase IV</fullName>
        <shortName evidence="15">Pol IV</shortName>
        <ecNumber evidence="15">2.7.7.7</ecNumber>
    </recommendedName>
</protein>
<keyword evidence="3 15" id="KW-0515">Mutator protein</keyword>
<evidence type="ECO:0000256" key="5">
    <source>
        <dbReference type="ARBA" id="ARBA00022679"/>
    </source>
</evidence>
<dbReference type="AlphaFoldDB" id="A0A8T4H8F4"/>
<evidence type="ECO:0000256" key="15">
    <source>
        <dbReference type="HAMAP-Rule" id="MF_01113"/>
    </source>
</evidence>
<keyword evidence="11 15" id="KW-0239">DNA-directed DNA polymerase</keyword>
<evidence type="ECO:0000256" key="14">
    <source>
        <dbReference type="ARBA" id="ARBA00049244"/>
    </source>
</evidence>
<keyword evidence="6 15" id="KW-0548">Nucleotidyltransferase</keyword>
<dbReference type="GO" id="GO:0042276">
    <property type="term" value="P:error-prone translesion synthesis"/>
    <property type="evidence" value="ECO:0007669"/>
    <property type="project" value="TreeGrafter"/>
</dbReference>
<dbReference type="Gene3D" id="3.30.70.270">
    <property type="match status" value="1"/>
</dbReference>
<dbReference type="EC" id="2.7.7.7" evidence="15"/>
<evidence type="ECO:0000256" key="12">
    <source>
        <dbReference type="ARBA" id="ARBA00023125"/>
    </source>
</evidence>
<evidence type="ECO:0000256" key="2">
    <source>
        <dbReference type="ARBA" id="ARBA00010945"/>
    </source>
</evidence>
<evidence type="ECO:0000256" key="13">
    <source>
        <dbReference type="ARBA" id="ARBA00023204"/>
    </source>
</evidence>
<dbReference type="Proteomes" id="UP000679691">
    <property type="component" value="Unassembled WGS sequence"/>
</dbReference>
<dbReference type="GO" id="GO:0000287">
    <property type="term" value="F:magnesium ion binding"/>
    <property type="evidence" value="ECO:0007669"/>
    <property type="project" value="UniProtKB-UniRule"/>
</dbReference>
<accession>A0A8T4H8F4</accession>
<keyword evidence="12 15" id="KW-0238">DNA-binding</keyword>
<evidence type="ECO:0000313" key="18">
    <source>
        <dbReference type="Proteomes" id="UP000679691"/>
    </source>
</evidence>
<dbReference type="InterPro" id="IPR017961">
    <property type="entry name" value="DNA_pol_Y-fam_little_finger"/>
</dbReference>
<comment type="function">
    <text evidence="15">Poorly processive, error-prone DNA polymerase involved in untargeted mutagenesis. Copies undamaged DNA at stalled replication forks, which arise in vivo from mismatched or misaligned primer ends. These misaligned primers can be extended by PolIV. Exhibits no 3'-5' exonuclease (proofreading) activity. May be involved in translesional synthesis, in conjunction with the beta clamp from PolIII.</text>
</comment>
<comment type="cofactor">
    <cofactor evidence="15">
        <name>Mg(2+)</name>
        <dbReference type="ChEBI" id="CHEBI:18420"/>
    </cofactor>
    <text evidence="15">Binds 2 magnesium ions per subunit.</text>
</comment>
<evidence type="ECO:0000256" key="4">
    <source>
        <dbReference type="ARBA" id="ARBA00022490"/>
    </source>
</evidence>
<dbReference type="HAMAP" id="MF_01113">
    <property type="entry name" value="DNApol_IV"/>
    <property type="match status" value="1"/>
</dbReference>
<evidence type="ECO:0000256" key="6">
    <source>
        <dbReference type="ARBA" id="ARBA00022695"/>
    </source>
</evidence>
<dbReference type="PROSITE" id="PS50173">
    <property type="entry name" value="UMUC"/>
    <property type="match status" value="1"/>
</dbReference>
<reference evidence="17" key="1">
    <citation type="submission" date="2021-03" db="EMBL/GenBank/DDBJ databases">
        <authorList>
            <person name="Lu T."/>
            <person name="Wang Q."/>
            <person name="Han X."/>
        </authorList>
    </citation>
    <scope>NUCLEOTIDE SEQUENCE</scope>
    <source>
        <strain evidence="17">WQ 2009</strain>
    </source>
</reference>
<dbReference type="GO" id="GO:0005829">
    <property type="term" value="C:cytosol"/>
    <property type="evidence" value="ECO:0007669"/>
    <property type="project" value="TreeGrafter"/>
</dbReference>
<evidence type="ECO:0000313" key="17">
    <source>
        <dbReference type="EMBL" id="MBP3943342.1"/>
    </source>
</evidence>
<comment type="subcellular location">
    <subcellularLocation>
        <location evidence="1 15">Cytoplasm</location>
    </subcellularLocation>
</comment>
<keyword evidence="18" id="KW-1185">Reference proteome</keyword>
<dbReference type="Pfam" id="PF00817">
    <property type="entry name" value="IMS"/>
    <property type="match status" value="1"/>
</dbReference>
<organism evidence="17 18">
    <name type="scientific">Rhinopithecimicrobium faecis</name>
    <dbReference type="NCBI Taxonomy" id="2820698"/>
    <lineage>
        <taxon>Bacteria</taxon>
        <taxon>Pseudomonadati</taxon>
        <taxon>Bacteroidota</taxon>
        <taxon>Sphingobacteriia</taxon>
        <taxon>Sphingobacteriales</taxon>
        <taxon>Sphingobacteriaceae</taxon>
        <taxon>Rhinopithecimicrobium</taxon>
    </lineage>
</organism>
<dbReference type="SUPFAM" id="SSF56672">
    <property type="entry name" value="DNA/RNA polymerases"/>
    <property type="match status" value="1"/>
</dbReference>
<keyword evidence="7 15" id="KW-0235">DNA replication</keyword>
<dbReference type="InterPro" id="IPR001126">
    <property type="entry name" value="UmuC"/>
</dbReference>
<dbReference type="EMBL" id="JAGKSB010000006">
    <property type="protein sequence ID" value="MBP3943342.1"/>
    <property type="molecule type" value="Genomic_DNA"/>
</dbReference>
<feature type="site" description="Substrate discrimination" evidence="15">
    <location>
        <position position="19"/>
    </location>
</feature>
<dbReference type="NCBIfam" id="NF002677">
    <property type="entry name" value="PRK02406.1"/>
    <property type="match status" value="1"/>
</dbReference>
<keyword evidence="9 15" id="KW-0227">DNA damage</keyword>
<dbReference type="GO" id="GO:0003887">
    <property type="term" value="F:DNA-directed DNA polymerase activity"/>
    <property type="evidence" value="ECO:0007669"/>
    <property type="project" value="UniProtKB-UniRule"/>
</dbReference>
<feature type="domain" description="UmuC" evidence="16">
    <location>
        <begin position="10"/>
        <end position="189"/>
    </location>
</feature>
<gene>
    <name evidence="15 17" type="primary">dinB</name>
    <name evidence="17" type="ORF">J5U18_07160</name>
</gene>
<dbReference type="RefSeq" id="WP_353546833.1">
    <property type="nucleotide sequence ID" value="NZ_JAGKSB010000006.1"/>
</dbReference>
<dbReference type="FunFam" id="3.40.1170.60:FF:000001">
    <property type="entry name" value="DNA polymerase IV"/>
    <property type="match status" value="1"/>
</dbReference>
<keyword evidence="5 15" id="KW-0808">Transferase</keyword>
<evidence type="ECO:0000259" key="16">
    <source>
        <dbReference type="PROSITE" id="PS50173"/>
    </source>
</evidence>
<feature type="binding site" evidence="15">
    <location>
        <position position="108"/>
    </location>
    <ligand>
        <name>Mg(2+)</name>
        <dbReference type="ChEBI" id="CHEBI:18420"/>
    </ligand>
</feature>
<proteinExistence type="inferred from homology"/>
<feature type="binding site" evidence="15">
    <location>
        <position position="14"/>
    </location>
    <ligand>
        <name>Mg(2+)</name>
        <dbReference type="ChEBI" id="CHEBI:18420"/>
    </ligand>
</feature>
<dbReference type="CDD" id="cd03586">
    <property type="entry name" value="PolY_Pol_IV_kappa"/>
    <property type="match status" value="1"/>
</dbReference>
<dbReference type="PANTHER" id="PTHR11076">
    <property type="entry name" value="DNA REPAIR POLYMERASE UMUC / TRANSFERASE FAMILY MEMBER"/>
    <property type="match status" value="1"/>
</dbReference>
<dbReference type="InterPro" id="IPR050116">
    <property type="entry name" value="DNA_polymerase-Y"/>
</dbReference>
<comment type="caution">
    <text evidence="17">The sequence shown here is derived from an EMBL/GenBank/DDBJ whole genome shotgun (WGS) entry which is preliminary data.</text>
</comment>
<evidence type="ECO:0000256" key="1">
    <source>
        <dbReference type="ARBA" id="ARBA00004496"/>
    </source>
</evidence>
<comment type="catalytic activity">
    <reaction evidence="14 15">
        <text>DNA(n) + a 2'-deoxyribonucleoside 5'-triphosphate = DNA(n+1) + diphosphate</text>
        <dbReference type="Rhea" id="RHEA:22508"/>
        <dbReference type="Rhea" id="RHEA-COMP:17339"/>
        <dbReference type="Rhea" id="RHEA-COMP:17340"/>
        <dbReference type="ChEBI" id="CHEBI:33019"/>
        <dbReference type="ChEBI" id="CHEBI:61560"/>
        <dbReference type="ChEBI" id="CHEBI:173112"/>
        <dbReference type="EC" id="2.7.7.7"/>
    </reaction>
</comment>
<keyword evidence="4 15" id="KW-0963">Cytoplasm</keyword>
<keyword evidence="13 15" id="KW-0234">DNA repair</keyword>
<dbReference type="InterPro" id="IPR036775">
    <property type="entry name" value="DNA_pol_Y-fam_lit_finger_sf"/>
</dbReference>
<dbReference type="PANTHER" id="PTHR11076:SF33">
    <property type="entry name" value="DNA POLYMERASE KAPPA"/>
    <property type="match status" value="1"/>
</dbReference>
<dbReference type="GO" id="GO:0006261">
    <property type="term" value="P:DNA-templated DNA replication"/>
    <property type="evidence" value="ECO:0007669"/>
    <property type="project" value="UniProtKB-UniRule"/>
</dbReference>
<dbReference type="Pfam" id="PF11799">
    <property type="entry name" value="IMS_C"/>
    <property type="match status" value="1"/>
</dbReference>
<comment type="subunit">
    <text evidence="15">Monomer.</text>
</comment>
<evidence type="ECO:0000256" key="11">
    <source>
        <dbReference type="ARBA" id="ARBA00022932"/>
    </source>
</evidence>
<sequence length="393" mass="44289">MIRQEEKRFIAHMDLDTFFVSVERLRNSSLVGKPLIIGGFGDRAVVSTCSYEARAFGVHSAMPMKLAMRLCPQATVLKGDMDSYSHYSRLVSSIVKENVPLMEKASIDEFYIDLTGVDRFFGCSKFIAEVKEKVRKESGLPISYALASNKLISKVATEDAKPDGKKEIAHGLERDYLAPLKIGRMPGIGEKTSILLQQMGVHTIKLLADIPVPMLYNLLGKNGAELSRKANGIDPSPIIPYTEQKSIGAEETFAQDTINMDFLRAELLKLGERLCFQLRQQKKLTGCVTVKLRYANFDTVSKQLVIPYTASDHILLAKTKELFGKLYDKRLLIRLVGVRFSHLVQGNQQIALFEDTLESVRLYQAMDEIRQRYGERSLYRAITAQEPRNKKGE</sequence>
<dbReference type="GO" id="GO:0009432">
    <property type="term" value="P:SOS response"/>
    <property type="evidence" value="ECO:0007669"/>
    <property type="project" value="TreeGrafter"/>
</dbReference>
<evidence type="ECO:0000256" key="3">
    <source>
        <dbReference type="ARBA" id="ARBA00022457"/>
    </source>
</evidence>
<dbReference type="SUPFAM" id="SSF100879">
    <property type="entry name" value="Lesion bypass DNA polymerase (Y-family), little finger domain"/>
    <property type="match status" value="1"/>
</dbReference>
<evidence type="ECO:0000256" key="10">
    <source>
        <dbReference type="ARBA" id="ARBA00022842"/>
    </source>
</evidence>
<keyword evidence="8 15" id="KW-0479">Metal-binding</keyword>
<dbReference type="GO" id="GO:0003684">
    <property type="term" value="F:damaged DNA binding"/>
    <property type="evidence" value="ECO:0007669"/>
    <property type="project" value="InterPro"/>
</dbReference>
<dbReference type="Gene3D" id="3.30.1490.100">
    <property type="entry name" value="DNA polymerase, Y-family, little finger domain"/>
    <property type="match status" value="1"/>
</dbReference>
<keyword evidence="10 15" id="KW-0460">Magnesium</keyword>
<feature type="active site" evidence="15">
    <location>
        <position position="109"/>
    </location>
</feature>
<dbReference type="Gene3D" id="3.40.1170.60">
    <property type="match status" value="1"/>
</dbReference>
<dbReference type="InterPro" id="IPR043128">
    <property type="entry name" value="Rev_trsase/Diguanyl_cyclase"/>
</dbReference>
<name>A0A8T4H8F4_9SPHI</name>
<dbReference type="Gene3D" id="1.10.150.20">
    <property type="entry name" value="5' to 3' exonuclease, C-terminal subdomain"/>
    <property type="match status" value="1"/>
</dbReference>
<dbReference type="InterPro" id="IPR022880">
    <property type="entry name" value="DNApol_IV"/>
</dbReference>
<comment type="similarity">
    <text evidence="2 15">Belongs to the DNA polymerase type-Y family.</text>
</comment>